<evidence type="ECO:0000256" key="5">
    <source>
        <dbReference type="ARBA" id="ARBA00022692"/>
    </source>
</evidence>
<keyword evidence="4 8" id="KW-1003">Cell membrane</keyword>
<evidence type="ECO:0000256" key="1">
    <source>
        <dbReference type="ARBA" id="ARBA00004651"/>
    </source>
</evidence>
<dbReference type="InterPro" id="IPR025720">
    <property type="entry name" value="RibU"/>
</dbReference>
<dbReference type="GO" id="GO:0032217">
    <property type="term" value="F:riboflavin transmembrane transporter activity"/>
    <property type="evidence" value="ECO:0007669"/>
    <property type="project" value="UniProtKB-UniRule"/>
</dbReference>
<dbReference type="EMBL" id="CACRSL010000003">
    <property type="protein sequence ID" value="VYT00089.1"/>
    <property type="molecule type" value="Genomic_DNA"/>
</dbReference>
<evidence type="ECO:0000256" key="8">
    <source>
        <dbReference type="PIRNR" id="PIRNR037778"/>
    </source>
</evidence>
<dbReference type="PANTHER" id="PTHR38438">
    <property type="entry name" value="RIBOFLAVIN TRANSPORTER RIBU"/>
    <property type="match status" value="1"/>
</dbReference>
<comment type="subcellular location">
    <subcellularLocation>
        <location evidence="1">Cell membrane</location>
        <topology evidence="1">Multi-pass membrane protein</topology>
    </subcellularLocation>
</comment>
<feature type="transmembrane region" description="Helical" evidence="9">
    <location>
        <begin position="20"/>
        <end position="44"/>
    </location>
</feature>
<keyword evidence="7 8" id="KW-0472">Membrane</keyword>
<evidence type="ECO:0000256" key="4">
    <source>
        <dbReference type="ARBA" id="ARBA00022475"/>
    </source>
</evidence>
<dbReference type="InterPro" id="IPR024529">
    <property type="entry name" value="ECF_trnsprt_substrate-spec"/>
</dbReference>
<gene>
    <name evidence="10" type="primary">ribU_1</name>
    <name evidence="10" type="ORF">AULFYP135_01240</name>
</gene>
<dbReference type="PANTHER" id="PTHR38438:SF1">
    <property type="entry name" value="RIBOFLAVIN TRANSPORTER RIBU"/>
    <property type="match status" value="1"/>
</dbReference>
<protein>
    <recommendedName>
        <fullName evidence="8">Riboflavin transporter</fullName>
    </recommendedName>
</protein>
<evidence type="ECO:0000313" key="10">
    <source>
        <dbReference type="EMBL" id="VYT00089.1"/>
    </source>
</evidence>
<comment type="function">
    <text evidence="8">Probably a riboflavin-binding protein that interacts with the energy-coupling factor (ECF) ABC-transporter complex.</text>
</comment>
<keyword evidence="5 9" id="KW-0812">Transmembrane</keyword>
<sequence length="188" mass="20225">MDRTTQKHTSNPIRRLTTMGMMAAISVVLVYLVHFPIFPVAPYLEYDPADIPIFICTFLYGPGAGFLLTVLASTIQGVTVSAASGWIGILMHIFATGSFTLVAGNIYRHGKSKRTAVLALVAGVLTMTGMMVVWNLVFTPIFTGMPREGVLEILVPVIIPFNLIKAGANAGITMLVYKKISGIIAHGD</sequence>
<evidence type="ECO:0000256" key="7">
    <source>
        <dbReference type="ARBA" id="ARBA00023136"/>
    </source>
</evidence>
<evidence type="ECO:0000256" key="9">
    <source>
        <dbReference type="SAM" id="Phobius"/>
    </source>
</evidence>
<feature type="transmembrane region" description="Helical" evidence="9">
    <location>
        <begin position="51"/>
        <end position="71"/>
    </location>
</feature>
<evidence type="ECO:0000256" key="3">
    <source>
        <dbReference type="ARBA" id="ARBA00022448"/>
    </source>
</evidence>
<name>A0A6N2T5P6_9FIRM</name>
<feature type="transmembrane region" description="Helical" evidence="9">
    <location>
        <begin position="157"/>
        <end position="177"/>
    </location>
</feature>
<comment type="similarity">
    <text evidence="2 8">Belongs to the prokaryotic riboflavin transporter (P-RFT) (TC 2.A.87) family.</text>
</comment>
<feature type="transmembrane region" description="Helical" evidence="9">
    <location>
        <begin position="83"/>
        <end position="104"/>
    </location>
</feature>
<keyword evidence="3 8" id="KW-0813">Transport</keyword>
<reference evidence="10" key="1">
    <citation type="submission" date="2019-11" db="EMBL/GenBank/DDBJ databases">
        <authorList>
            <person name="Feng L."/>
        </authorList>
    </citation>
    <scope>NUCLEOTIDE SEQUENCE</scope>
    <source>
        <strain evidence="10">AundefinedLFYP135</strain>
    </source>
</reference>
<keyword evidence="6 9" id="KW-1133">Transmembrane helix</keyword>
<dbReference type="Pfam" id="PF12822">
    <property type="entry name" value="ECF_trnsprt"/>
    <property type="match status" value="1"/>
</dbReference>
<dbReference type="AlphaFoldDB" id="A0A6N2T5P6"/>
<dbReference type="Gene3D" id="1.10.1760.20">
    <property type="match status" value="1"/>
</dbReference>
<evidence type="ECO:0000256" key="6">
    <source>
        <dbReference type="ARBA" id="ARBA00022989"/>
    </source>
</evidence>
<dbReference type="GO" id="GO:0005886">
    <property type="term" value="C:plasma membrane"/>
    <property type="evidence" value="ECO:0007669"/>
    <property type="project" value="UniProtKB-SubCell"/>
</dbReference>
<dbReference type="PIRSF" id="PIRSF037778">
    <property type="entry name" value="UCP037778_transp_RibU"/>
    <property type="match status" value="1"/>
</dbReference>
<feature type="transmembrane region" description="Helical" evidence="9">
    <location>
        <begin position="116"/>
        <end position="137"/>
    </location>
</feature>
<accession>A0A6N2T5P6</accession>
<organism evidence="10">
    <name type="scientific">uncultured Anaerotruncus sp</name>
    <dbReference type="NCBI Taxonomy" id="905011"/>
    <lineage>
        <taxon>Bacteria</taxon>
        <taxon>Bacillati</taxon>
        <taxon>Bacillota</taxon>
        <taxon>Clostridia</taxon>
        <taxon>Eubacteriales</taxon>
        <taxon>Oscillospiraceae</taxon>
        <taxon>Anaerotruncus</taxon>
        <taxon>environmental samples</taxon>
    </lineage>
</organism>
<evidence type="ECO:0000256" key="2">
    <source>
        <dbReference type="ARBA" id="ARBA00005540"/>
    </source>
</evidence>
<proteinExistence type="inferred from homology"/>